<dbReference type="PROSITE" id="PS50067">
    <property type="entry name" value="KINESIN_MOTOR_2"/>
    <property type="match status" value="1"/>
</dbReference>
<dbReference type="InterPro" id="IPR027417">
    <property type="entry name" value="P-loop_NTPase"/>
</dbReference>
<dbReference type="GO" id="GO:0007052">
    <property type="term" value="P:mitotic spindle organization"/>
    <property type="evidence" value="ECO:0007669"/>
    <property type="project" value="TreeGrafter"/>
</dbReference>
<organism evidence="21 22">
    <name type="scientific">Pomacea canaliculata</name>
    <name type="common">Golden apple snail</name>
    <dbReference type="NCBI Taxonomy" id="400727"/>
    <lineage>
        <taxon>Eukaryota</taxon>
        <taxon>Metazoa</taxon>
        <taxon>Spiralia</taxon>
        <taxon>Lophotrochozoa</taxon>
        <taxon>Mollusca</taxon>
        <taxon>Gastropoda</taxon>
        <taxon>Caenogastropoda</taxon>
        <taxon>Architaenioglossa</taxon>
        <taxon>Ampullarioidea</taxon>
        <taxon>Ampullariidae</taxon>
        <taxon>Pomacea</taxon>
    </lineage>
</organism>
<feature type="domain" description="Kinesin motor" evidence="20">
    <location>
        <begin position="7"/>
        <end position="336"/>
    </location>
</feature>
<feature type="compositionally biased region" description="Basic and acidic residues" evidence="19">
    <location>
        <begin position="1131"/>
        <end position="1148"/>
    </location>
</feature>
<dbReference type="GO" id="GO:0008017">
    <property type="term" value="F:microtubule binding"/>
    <property type="evidence" value="ECO:0007669"/>
    <property type="project" value="InterPro"/>
</dbReference>
<dbReference type="GO" id="GO:0005524">
    <property type="term" value="F:ATP binding"/>
    <property type="evidence" value="ECO:0007669"/>
    <property type="project" value="UniProtKB-UniRule"/>
</dbReference>
<evidence type="ECO:0000256" key="17">
    <source>
        <dbReference type="PROSITE-ProRule" id="PRU00283"/>
    </source>
</evidence>
<dbReference type="GO" id="GO:0005874">
    <property type="term" value="C:microtubule"/>
    <property type="evidence" value="ECO:0007669"/>
    <property type="project" value="UniProtKB-KW"/>
</dbReference>
<dbReference type="PANTHER" id="PTHR47969">
    <property type="entry name" value="CHROMOSOME-ASSOCIATED KINESIN KIF4A-RELATED"/>
    <property type="match status" value="1"/>
</dbReference>
<keyword evidence="15" id="KW-0539">Nucleus</keyword>
<dbReference type="Pfam" id="PF00225">
    <property type="entry name" value="Kinesin"/>
    <property type="match status" value="1"/>
</dbReference>
<dbReference type="InterPro" id="IPR019821">
    <property type="entry name" value="Kinesin_motor_CS"/>
</dbReference>
<dbReference type="GO" id="GO:0007018">
    <property type="term" value="P:microtubule-based movement"/>
    <property type="evidence" value="ECO:0007669"/>
    <property type="project" value="InterPro"/>
</dbReference>
<evidence type="ECO:0000256" key="19">
    <source>
        <dbReference type="SAM" id="MobiDB-lite"/>
    </source>
</evidence>
<dbReference type="Proteomes" id="UP000245119">
    <property type="component" value="Linkage Group LG3"/>
</dbReference>
<feature type="coiled-coil region" evidence="18">
    <location>
        <begin position="894"/>
        <end position="936"/>
    </location>
</feature>
<keyword evidence="13 17" id="KW-0505">Motor protein</keyword>
<comment type="cofactor">
    <cofactor evidence="1">
        <name>[4Fe-4S] cluster</name>
        <dbReference type="ChEBI" id="CHEBI:49883"/>
    </cofactor>
</comment>
<dbReference type="STRING" id="400727.A0A2T7PN99"/>
<dbReference type="GO" id="GO:0051231">
    <property type="term" value="P:spindle elongation"/>
    <property type="evidence" value="ECO:0007669"/>
    <property type="project" value="TreeGrafter"/>
</dbReference>
<feature type="region of interest" description="Disordered" evidence="19">
    <location>
        <begin position="1014"/>
        <end position="1064"/>
    </location>
</feature>
<feature type="coiled-coil region" evidence="18">
    <location>
        <begin position="531"/>
        <end position="672"/>
    </location>
</feature>
<keyword evidence="10" id="KW-0411">Iron-sulfur</keyword>
<feature type="coiled-coil region" evidence="18">
    <location>
        <begin position="698"/>
        <end position="736"/>
    </location>
</feature>
<evidence type="ECO:0000256" key="2">
    <source>
        <dbReference type="ARBA" id="ARBA00004123"/>
    </source>
</evidence>
<evidence type="ECO:0000256" key="10">
    <source>
        <dbReference type="ARBA" id="ARBA00023014"/>
    </source>
</evidence>
<sequence length="1183" mass="135114">MSGKVIPVRVALRARPLILKEENEGCQTCLWFNSNEPQVVIGKDKAFTFDYVFSPKDNQQDVYEKAVRKLVKNTFKGYHATVLAYGQTGSGKTYSMGGCYEASLSQDEEMMGIIPRILKDLFKGIQERPDCDFKVRVSYLEIYNEDLLDLLCTPAQRQPLSIREEINGEIKIKGLREMNVSTLDETLQCLAHGARYRTTGATAMNDTSSRSHAIFTVHVDCSKKDDVNDSWQAKFHLVDLAGSERAKKTRAEGDRFKEGVNINKGLLALGNVISALGEDTAKRGHIPYRDSKLTRLLQDSLGGNSHTLMVACVSPADSNMEETLNTLRYADRARKIKNKPVINRDPQSDEIIRLREIVQSLQLQLLQRGGACSNVNSESSLLSSISTESREELTKLAERAKQLEEENIELTRELQSAVDQNTRMFGSIIQLEASRDRLKNKLRSFKQDTGVDFELLSSSLDVESNPQMKAELEKLRKLTEQVKDNNADSDEDADIVEEDEEVHIAERDTEQDAAPDTPDSRAMNTRHALRQAQMSRELQELNRILSRKQELASQMDRSEEEMATMRAHYEKLMQEWEGKVSQLEKEKEELSMTLFDARTNANATKVSEQRRKRLQELEQEMAQLKRKMADQAKILKLKDSSEKHVSRLNVEIQSLKQQRVKLMKQMKEENDVWRRWKQQKDKEVLQLMQKDRKRQAELAKLQQTNEKQQSVLKRKVEEAAAANRRLKEALSRQKAVLAERSTKMDTCDATSIGNRVRKWLSHELDVRVSLREARYHMEALMADRKELSQQMRHLKERIGEASPSKKYLWMDDSGSRGEKSFEEEEIRKQIEVLATEIELRNVQIQDLQQKICDADQESKGKSVWEGLHTMMEAKCALKWLLDQAVDAKAERTTLQGELKDIHQMSESNKEVEQELLTKIKRLQKVHEEELMQLRKEHEQKTLLLLGVNPKKTTNNANDKTLKAKLDIMEAELAKMSSLSDELEKKKEECEELKRHMTGLMYDGKLALMPSIDDPHASPFLTPRPKLQAKHKNAPGKVFQPETPSGFTDLESEEDDERNDPSWKVSSAVARNLPKASTSSSILNSTFCVDSQNSKDSDDTLDSKATKENIRPRMNSKSKLLDMTSEVCSSGKFEKPEGESVQRNKRSGEIDLQFPGLEEPLQGLGMKRKKKMMSSNVSYFGPLA</sequence>
<dbReference type="GO" id="GO:0046872">
    <property type="term" value="F:metal ion binding"/>
    <property type="evidence" value="ECO:0007669"/>
    <property type="project" value="UniProtKB-KW"/>
</dbReference>
<comment type="similarity">
    <text evidence="17">Belongs to the TRAFAC class myosin-kinesin ATPase superfamily. Kinesin family.</text>
</comment>
<dbReference type="InterPro" id="IPR036961">
    <property type="entry name" value="Kinesin_motor_dom_sf"/>
</dbReference>
<evidence type="ECO:0000256" key="16">
    <source>
        <dbReference type="ARBA" id="ARBA00034078"/>
    </source>
</evidence>
<dbReference type="PRINTS" id="PR00380">
    <property type="entry name" value="KINESINHEAVY"/>
</dbReference>
<keyword evidence="12" id="KW-0238">DNA-binding</keyword>
<accession>A0A2T7PN99</accession>
<evidence type="ECO:0000256" key="5">
    <source>
        <dbReference type="ARBA" id="ARBA00022701"/>
    </source>
</evidence>
<dbReference type="GO" id="GO:0005829">
    <property type="term" value="C:cytosol"/>
    <property type="evidence" value="ECO:0007669"/>
    <property type="project" value="UniProtKB-ARBA"/>
</dbReference>
<comment type="cofactor">
    <cofactor evidence="16">
        <name>[2Fe-2S] cluster</name>
        <dbReference type="ChEBI" id="CHEBI:190135"/>
    </cofactor>
</comment>
<dbReference type="InterPro" id="IPR001752">
    <property type="entry name" value="Kinesin_motor_dom"/>
</dbReference>
<gene>
    <name evidence="21" type="ORF">C0Q70_06171</name>
</gene>
<evidence type="ECO:0000256" key="12">
    <source>
        <dbReference type="ARBA" id="ARBA00023125"/>
    </source>
</evidence>
<feature type="coiled-coil region" evidence="18">
    <location>
        <begin position="770"/>
        <end position="797"/>
    </location>
</feature>
<proteinExistence type="inferred from homology"/>
<dbReference type="OrthoDB" id="3176171at2759"/>
<comment type="subcellular location">
    <subcellularLocation>
        <location evidence="3">Cytoplasm</location>
        <location evidence="3">Cytoskeleton</location>
    </subcellularLocation>
    <subcellularLocation>
        <location evidence="2">Nucleus</location>
    </subcellularLocation>
</comment>
<evidence type="ECO:0000256" key="6">
    <source>
        <dbReference type="ARBA" id="ARBA00022723"/>
    </source>
</evidence>
<dbReference type="Pfam" id="PF25764">
    <property type="entry name" value="KIF21A_4th"/>
    <property type="match status" value="1"/>
</dbReference>
<keyword evidence="14" id="KW-0206">Cytoskeleton</keyword>
<dbReference type="PANTHER" id="PTHR47969:SF15">
    <property type="entry name" value="CHROMOSOME-ASSOCIATED KINESIN KIF4A-RELATED"/>
    <property type="match status" value="1"/>
</dbReference>
<feature type="coiled-coil region" evidence="18">
    <location>
        <begin position="965"/>
        <end position="1002"/>
    </location>
</feature>
<dbReference type="AlphaFoldDB" id="A0A2T7PN99"/>
<evidence type="ECO:0000313" key="22">
    <source>
        <dbReference type="Proteomes" id="UP000245119"/>
    </source>
</evidence>
<keyword evidence="9" id="KW-0408">Iron</keyword>
<evidence type="ECO:0000256" key="13">
    <source>
        <dbReference type="ARBA" id="ARBA00023175"/>
    </source>
</evidence>
<keyword evidence="6" id="KW-0479">Metal-binding</keyword>
<dbReference type="GO" id="GO:0005875">
    <property type="term" value="C:microtubule associated complex"/>
    <property type="evidence" value="ECO:0007669"/>
    <property type="project" value="TreeGrafter"/>
</dbReference>
<dbReference type="GO" id="GO:0003777">
    <property type="term" value="F:microtubule motor activity"/>
    <property type="evidence" value="ECO:0007669"/>
    <property type="project" value="InterPro"/>
</dbReference>
<dbReference type="FunFam" id="3.40.850.10:FF:000038">
    <property type="entry name" value="chromosome-associated kinesin KIF4A"/>
    <property type="match status" value="1"/>
</dbReference>
<evidence type="ECO:0000256" key="15">
    <source>
        <dbReference type="ARBA" id="ARBA00023242"/>
    </source>
</evidence>
<feature type="coiled-coil region" evidence="18">
    <location>
        <begin position="386"/>
        <end position="492"/>
    </location>
</feature>
<evidence type="ECO:0000256" key="3">
    <source>
        <dbReference type="ARBA" id="ARBA00004245"/>
    </source>
</evidence>
<evidence type="ECO:0000256" key="4">
    <source>
        <dbReference type="ARBA" id="ARBA00022490"/>
    </source>
</evidence>
<evidence type="ECO:0000256" key="18">
    <source>
        <dbReference type="SAM" id="Coils"/>
    </source>
</evidence>
<evidence type="ECO:0000256" key="8">
    <source>
        <dbReference type="ARBA" id="ARBA00022840"/>
    </source>
</evidence>
<keyword evidence="7 17" id="KW-0547">Nucleotide-binding</keyword>
<keyword evidence="8 17" id="KW-0067">ATP-binding</keyword>
<keyword evidence="11 18" id="KW-0175">Coiled coil</keyword>
<dbReference type="GO" id="GO:0051536">
    <property type="term" value="F:iron-sulfur cluster binding"/>
    <property type="evidence" value="ECO:0007669"/>
    <property type="project" value="UniProtKB-KW"/>
</dbReference>
<dbReference type="GO" id="GO:0003677">
    <property type="term" value="F:DNA binding"/>
    <property type="evidence" value="ECO:0007669"/>
    <property type="project" value="UniProtKB-KW"/>
</dbReference>
<dbReference type="Gene3D" id="3.40.850.10">
    <property type="entry name" value="Kinesin motor domain"/>
    <property type="match status" value="1"/>
</dbReference>
<evidence type="ECO:0000256" key="11">
    <source>
        <dbReference type="ARBA" id="ARBA00023054"/>
    </source>
</evidence>
<evidence type="ECO:0000256" key="14">
    <source>
        <dbReference type="ARBA" id="ARBA00023212"/>
    </source>
</evidence>
<comment type="caution">
    <text evidence="21">The sequence shown here is derived from an EMBL/GenBank/DDBJ whole genome shotgun (WGS) entry which is preliminary data.</text>
</comment>
<keyword evidence="5" id="KW-0493">Microtubule</keyword>
<feature type="compositionally biased region" description="Basic and acidic residues" evidence="19">
    <location>
        <begin position="1092"/>
        <end position="1110"/>
    </location>
</feature>
<evidence type="ECO:0000256" key="1">
    <source>
        <dbReference type="ARBA" id="ARBA00001966"/>
    </source>
</evidence>
<dbReference type="SUPFAM" id="SSF52540">
    <property type="entry name" value="P-loop containing nucleoside triphosphate hydrolases"/>
    <property type="match status" value="1"/>
</dbReference>
<keyword evidence="4" id="KW-0963">Cytoplasm</keyword>
<dbReference type="SMART" id="SM00129">
    <property type="entry name" value="KISc"/>
    <property type="match status" value="1"/>
</dbReference>
<evidence type="ECO:0000313" key="21">
    <source>
        <dbReference type="EMBL" id="PVD34890.1"/>
    </source>
</evidence>
<dbReference type="InterPro" id="IPR027640">
    <property type="entry name" value="Kinesin-like_fam"/>
</dbReference>
<reference evidence="21 22" key="1">
    <citation type="submission" date="2018-04" db="EMBL/GenBank/DDBJ databases">
        <title>The genome of golden apple snail Pomacea canaliculata provides insight into stress tolerance and invasive adaptation.</title>
        <authorList>
            <person name="Liu C."/>
            <person name="Liu B."/>
            <person name="Ren Y."/>
            <person name="Zhang Y."/>
            <person name="Wang H."/>
            <person name="Li S."/>
            <person name="Jiang F."/>
            <person name="Yin L."/>
            <person name="Zhang G."/>
            <person name="Qian W."/>
            <person name="Fan W."/>
        </authorList>
    </citation>
    <scope>NUCLEOTIDE SEQUENCE [LARGE SCALE GENOMIC DNA]</scope>
    <source>
        <strain evidence="21">SZHN2017</strain>
        <tissue evidence="21">Muscle</tissue>
    </source>
</reference>
<protein>
    <recommendedName>
        <fullName evidence="20">Kinesin motor domain-containing protein</fullName>
    </recommendedName>
</protein>
<dbReference type="PROSITE" id="PS00411">
    <property type="entry name" value="KINESIN_MOTOR_1"/>
    <property type="match status" value="1"/>
</dbReference>
<feature type="binding site" evidence="17">
    <location>
        <begin position="86"/>
        <end position="93"/>
    </location>
    <ligand>
        <name>ATP</name>
        <dbReference type="ChEBI" id="CHEBI:30616"/>
    </ligand>
</feature>
<dbReference type="GO" id="GO:0005634">
    <property type="term" value="C:nucleus"/>
    <property type="evidence" value="ECO:0007669"/>
    <property type="project" value="UniProtKB-SubCell"/>
</dbReference>
<evidence type="ECO:0000256" key="7">
    <source>
        <dbReference type="ARBA" id="ARBA00022741"/>
    </source>
</evidence>
<evidence type="ECO:0000259" key="20">
    <source>
        <dbReference type="PROSITE" id="PS50067"/>
    </source>
</evidence>
<dbReference type="CDD" id="cd01372">
    <property type="entry name" value="KISc_KIF4"/>
    <property type="match status" value="1"/>
</dbReference>
<dbReference type="EMBL" id="PZQS01000003">
    <property type="protein sequence ID" value="PVD34890.1"/>
    <property type="molecule type" value="Genomic_DNA"/>
</dbReference>
<feature type="region of interest" description="Disordered" evidence="19">
    <location>
        <begin position="1088"/>
        <end position="1152"/>
    </location>
</feature>
<keyword evidence="22" id="KW-1185">Reference proteome</keyword>
<evidence type="ECO:0000256" key="9">
    <source>
        <dbReference type="ARBA" id="ARBA00023004"/>
    </source>
</evidence>
<name>A0A2T7PN99_POMCA</name>